<comment type="caution">
    <text evidence="1">The sequence shown here is derived from an EMBL/GenBank/DDBJ whole genome shotgun (WGS) entry which is preliminary data.</text>
</comment>
<keyword evidence="2" id="KW-1185">Reference proteome</keyword>
<evidence type="ECO:0008006" key="3">
    <source>
        <dbReference type="Google" id="ProtNLM"/>
    </source>
</evidence>
<reference evidence="1 2" key="1">
    <citation type="submission" date="2017-02" db="EMBL/GenBank/DDBJ databases">
        <title>The new phylogeny of genus Mycobacterium.</title>
        <authorList>
            <person name="Tortoli E."/>
            <person name="Trovato A."/>
            <person name="Cirillo D.M."/>
        </authorList>
    </citation>
    <scope>NUCLEOTIDE SEQUENCE [LARGE SCALE GENOMIC DNA]</scope>
    <source>
        <strain evidence="1 2">IP1130001</strain>
    </source>
</reference>
<dbReference type="EMBL" id="MVHV01000010">
    <property type="protein sequence ID" value="ORA82404.1"/>
    <property type="molecule type" value="Genomic_DNA"/>
</dbReference>
<protein>
    <recommendedName>
        <fullName evidence="3">Secreted protein</fullName>
    </recommendedName>
</protein>
<organism evidence="1 2">
    <name type="scientific">Mycobacterium malmoense</name>
    <dbReference type="NCBI Taxonomy" id="1780"/>
    <lineage>
        <taxon>Bacteria</taxon>
        <taxon>Bacillati</taxon>
        <taxon>Actinomycetota</taxon>
        <taxon>Actinomycetes</taxon>
        <taxon>Mycobacteriales</taxon>
        <taxon>Mycobacteriaceae</taxon>
        <taxon>Mycobacterium</taxon>
    </lineage>
</organism>
<gene>
    <name evidence="1" type="ORF">BST29_11905</name>
</gene>
<accession>A0ABX3STJ4</accession>
<evidence type="ECO:0000313" key="1">
    <source>
        <dbReference type="EMBL" id="ORA82404.1"/>
    </source>
</evidence>
<sequence>MAAALGVFVALIIGSSLRPRYSAAMVPMPAAWSHTTSGVRLDAPRVHSHAVAWLSRDHDRDSSPASSSTVYNTNKKPFHSMWLKQDRPSTWARLSPQTLWLPLPASFAFSRAGLASQPIAHQGSALPGGRADHDILTELCVARR</sequence>
<evidence type="ECO:0000313" key="2">
    <source>
        <dbReference type="Proteomes" id="UP000243140"/>
    </source>
</evidence>
<name>A0ABX3STJ4_MYCMA</name>
<dbReference type="Proteomes" id="UP000243140">
    <property type="component" value="Unassembled WGS sequence"/>
</dbReference>
<proteinExistence type="predicted"/>